<dbReference type="PANTHER" id="PTHR16318:SF0">
    <property type="entry name" value="GAMMA-SECRETASE SUBUNIT PEN-2"/>
    <property type="match status" value="1"/>
</dbReference>
<accession>A0A5J4YR65</accession>
<dbReference type="GO" id="GO:0007219">
    <property type="term" value="P:Notch signaling pathway"/>
    <property type="evidence" value="ECO:0007669"/>
    <property type="project" value="UniProtKB-KW"/>
</dbReference>
<keyword evidence="4" id="KW-0914">Notch signaling pathway</keyword>
<keyword evidence="10" id="KW-1185">Reference proteome</keyword>
<keyword evidence="5 8" id="KW-1133">Transmembrane helix</keyword>
<dbReference type="Proteomes" id="UP000324585">
    <property type="component" value="Unassembled WGS sequence"/>
</dbReference>
<keyword evidence="6 8" id="KW-0472">Membrane</keyword>
<evidence type="ECO:0000256" key="1">
    <source>
        <dbReference type="ARBA" id="ARBA00004141"/>
    </source>
</evidence>
<dbReference type="EMBL" id="VRMN01000006">
    <property type="protein sequence ID" value="KAA8493755.1"/>
    <property type="molecule type" value="Genomic_DNA"/>
</dbReference>
<evidence type="ECO:0000256" key="5">
    <source>
        <dbReference type="ARBA" id="ARBA00022989"/>
    </source>
</evidence>
<evidence type="ECO:0000313" key="9">
    <source>
        <dbReference type="EMBL" id="KAA8493755.1"/>
    </source>
</evidence>
<evidence type="ECO:0000256" key="4">
    <source>
        <dbReference type="ARBA" id="ARBA00022976"/>
    </source>
</evidence>
<feature type="transmembrane region" description="Helical" evidence="8">
    <location>
        <begin position="148"/>
        <end position="168"/>
    </location>
</feature>
<dbReference type="GO" id="GO:0070765">
    <property type="term" value="C:gamma-secretase complex"/>
    <property type="evidence" value="ECO:0007669"/>
    <property type="project" value="TreeGrafter"/>
</dbReference>
<sequence length="190" mass="22118">MNAISVGIPLIPSEVAVENGATREWESVPERATANGDATIVNGAGPAATPLDKQQERILRMQQQAREYAEVERQRHERRLAQEERKRIRNEERAAAHKAELESSARKMFWIGCLACPLVFLMLISYYWKEFRDQNANPVIRTWCKRALAVWVVYMVVWITWYTVFLVYRNDELSGLNIVLYKNEFTPIKF</sequence>
<dbReference type="PANTHER" id="PTHR16318">
    <property type="entry name" value="GAMMA-SECRETASE SUBUNIT PEN-2"/>
    <property type="match status" value="1"/>
</dbReference>
<keyword evidence="7" id="KW-0175">Coiled coil</keyword>
<evidence type="ECO:0000256" key="7">
    <source>
        <dbReference type="SAM" id="Coils"/>
    </source>
</evidence>
<dbReference type="AlphaFoldDB" id="A0A5J4YR65"/>
<evidence type="ECO:0008006" key="11">
    <source>
        <dbReference type="Google" id="ProtNLM"/>
    </source>
</evidence>
<organism evidence="9 10">
    <name type="scientific">Porphyridium purpureum</name>
    <name type="common">Red alga</name>
    <name type="synonym">Porphyridium cruentum</name>
    <dbReference type="NCBI Taxonomy" id="35688"/>
    <lineage>
        <taxon>Eukaryota</taxon>
        <taxon>Rhodophyta</taxon>
        <taxon>Bangiophyceae</taxon>
        <taxon>Porphyridiales</taxon>
        <taxon>Porphyridiaceae</taxon>
        <taxon>Porphyridium</taxon>
    </lineage>
</organism>
<dbReference type="OrthoDB" id="524898at2759"/>
<evidence type="ECO:0000313" key="10">
    <source>
        <dbReference type="Proteomes" id="UP000324585"/>
    </source>
</evidence>
<comment type="subcellular location">
    <subcellularLocation>
        <location evidence="1">Membrane</location>
        <topology evidence="1">Multi-pass membrane protein</topology>
    </subcellularLocation>
</comment>
<gene>
    <name evidence="9" type="ORF">FVE85_4892</name>
</gene>
<evidence type="ECO:0000256" key="3">
    <source>
        <dbReference type="ARBA" id="ARBA00022692"/>
    </source>
</evidence>
<evidence type="ECO:0000256" key="6">
    <source>
        <dbReference type="ARBA" id="ARBA00023136"/>
    </source>
</evidence>
<protein>
    <recommendedName>
        <fullName evidence="11">Gamma-secretase subunit PEN-2</fullName>
    </recommendedName>
</protein>
<comment type="caution">
    <text evidence="9">The sequence shown here is derived from an EMBL/GenBank/DDBJ whole genome shotgun (WGS) entry which is preliminary data.</text>
</comment>
<proteinExistence type="inferred from homology"/>
<feature type="transmembrane region" description="Helical" evidence="8">
    <location>
        <begin position="108"/>
        <end position="128"/>
    </location>
</feature>
<name>A0A5J4YR65_PORPP</name>
<keyword evidence="3 8" id="KW-0812">Transmembrane</keyword>
<reference evidence="10" key="1">
    <citation type="journal article" date="2019" name="Nat. Commun.">
        <title>Expansion of phycobilisome linker gene families in mesophilic red algae.</title>
        <authorList>
            <person name="Lee J."/>
            <person name="Kim D."/>
            <person name="Bhattacharya D."/>
            <person name="Yoon H.S."/>
        </authorList>
    </citation>
    <scope>NUCLEOTIDE SEQUENCE [LARGE SCALE GENOMIC DNA]</scope>
    <source>
        <strain evidence="10">CCMP 1328</strain>
    </source>
</reference>
<dbReference type="InterPro" id="IPR019379">
    <property type="entry name" value="Gamma_Secretase_Asp_P_PEN2"/>
</dbReference>
<comment type="similarity">
    <text evidence="2">Belongs to the PEN-2 family.</text>
</comment>
<dbReference type="Pfam" id="PF10251">
    <property type="entry name" value="PEN-2"/>
    <property type="match status" value="1"/>
</dbReference>
<feature type="coiled-coil region" evidence="7">
    <location>
        <begin position="51"/>
        <end position="100"/>
    </location>
</feature>
<evidence type="ECO:0000256" key="8">
    <source>
        <dbReference type="SAM" id="Phobius"/>
    </source>
</evidence>
<evidence type="ECO:0000256" key="2">
    <source>
        <dbReference type="ARBA" id="ARBA00009607"/>
    </source>
</evidence>